<dbReference type="PANTHER" id="PTHR43162:SF1">
    <property type="entry name" value="PRESTALK A DIFFERENTIATION PROTEIN A"/>
    <property type="match status" value="1"/>
</dbReference>
<evidence type="ECO:0000313" key="3">
    <source>
        <dbReference type="EMBL" id="SOD60598.1"/>
    </source>
</evidence>
<accession>A0A286DPI2</accession>
<gene>
    <name evidence="3" type="ORF">SAMN06297387_102184</name>
</gene>
<dbReference type="InterPro" id="IPR008030">
    <property type="entry name" value="NmrA-like"/>
</dbReference>
<feature type="region of interest" description="Disordered" evidence="1">
    <location>
        <begin position="1"/>
        <end position="30"/>
    </location>
</feature>
<evidence type="ECO:0000256" key="1">
    <source>
        <dbReference type="SAM" id="MobiDB-lite"/>
    </source>
</evidence>
<dbReference type="EMBL" id="OCNE01000002">
    <property type="protein sequence ID" value="SOD60598.1"/>
    <property type="molecule type" value="Genomic_DNA"/>
</dbReference>
<dbReference type="AlphaFoldDB" id="A0A286DPI2"/>
<organism evidence="3 4">
    <name type="scientific">Streptomyces zhaozhouensis</name>
    <dbReference type="NCBI Taxonomy" id="1300267"/>
    <lineage>
        <taxon>Bacteria</taxon>
        <taxon>Bacillati</taxon>
        <taxon>Actinomycetota</taxon>
        <taxon>Actinomycetes</taxon>
        <taxon>Kitasatosporales</taxon>
        <taxon>Streptomycetaceae</taxon>
        <taxon>Streptomyces</taxon>
    </lineage>
</organism>
<proteinExistence type="predicted"/>
<reference evidence="3 4" key="1">
    <citation type="submission" date="2017-09" db="EMBL/GenBank/DDBJ databases">
        <authorList>
            <person name="Ehlers B."/>
            <person name="Leendertz F.H."/>
        </authorList>
    </citation>
    <scope>NUCLEOTIDE SEQUENCE [LARGE SCALE GENOMIC DNA]</scope>
    <source>
        <strain evidence="3 4">CGMCC 4.7095</strain>
    </source>
</reference>
<dbReference type="Gene3D" id="3.90.25.10">
    <property type="entry name" value="UDP-galactose 4-epimerase, domain 1"/>
    <property type="match status" value="1"/>
</dbReference>
<feature type="domain" description="NmrA-like" evidence="2">
    <location>
        <begin position="134"/>
        <end position="262"/>
    </location>
</feature>
<dbReference type="Pfam" id="PF05368">
    <property type="entry name" value="NmrA"/>
    <property type="match status" value="1"/>
</dbReference>
<keyword evidence="4" id="KW-1185">Reference proteome</keyword>
<dbReference type="SUPFAM" id="SSF51735">
    <property type="entry name" value="NAD(P)-binding Rossmann-fold domains"/>
    <property type="match status" value="1"/>
</dbReference>
<dbReference type="Proteomes" id="UP000219072">
    <property type="component" value="Unassembled WGS sequence"/>
</dbReference>
<dbReference type="Gene3D" id="3.40.50.720">
    <property type="entry name" value="NAD(P)-binding Rossmann-like Domain"/>
    <property type="match status" value="1"/>
</dbReference>
<dbReference type="InterPro" id="IPR051604">
    <property type="entry name" value="Ergot_Alk_Oxidoreductase"/>
</dbReference>
<protein>
    <submittedName>
        <fullName evidence="3">Uncharacterized conserved protein YbjT, contains NAD(P)-binding and DUF2867 domains</fullName>
    </submittedName>
</protein>
<evidence type="ECO:0000259" key="2">
    <source>
        <dbReference type="Pfam" id="PF05368"/>
    </source>
</evidence>
<sequence length="306" mass="32138">MVCVRATRWTGPMNTETSTPRPSSPARAAGDQIPAERVLLAGGTGKTGRRIAALLPGARIASRSGAPAFDWHRPDTWPGSLAGVEAVYLSYPEDVAAPGAAENLAAFAALAARLGTRRLVLLSGRGMPWAADSERAVTASGLEWTVLRGSWFAQNFSEEFLVDEVRGGTFTLPVPPTAAEPFVDLDDLAEVAVAVLTRSGHAGRVYELTGPRALTLSETAEALSAAIGRPVTHRHVTPEAYRETLVAGGLPEAHAGLLTRLFVEVFDGRNSRVTDDIPAVLGRPAGDFARYARRAAAAGAWAPAAG</sequence>
<feature type="compositionally biased region" description="Polar residues" evidence="1">
    <location>
        <begin position="12"/>
        <end position="21"/>
    </location>
</feature>
<dbReference type="InterPro" id="IPR036291">
    <property type="entry name" value="NAD(P)-bd_dom_sf"/>
</dbReference>
<evidence type="ECO:0000313" key="4">
    <source>
        <dbReference type="Proteomes" id="UP000219072"/>
    </source>
</evidence>
<dbReference type="PANTHER" id="PTHR43162">
    <property type="match status" value="1"/>
</dbReference>
<name>A0A286DPI2_9ACTN</name>